<reference evidence="2" key="1">
    <citation type="submission" date="2016-11" db="EMBL/GenBank/DDBJ databases">
        <authorList>
            <person name="Varghese N."/>
            <person name="Submissions S."/>
        </authorList>
    </citation>
    <scope>NUCLEOTIDE SEQUENCE [LARGE SCALE GENOMIC DNA]</scope>
    <source>
        <strain evidence="2">DSM 18829</strain>
    </source>
</reference>
<dbReference type="RefSeq" id="WP_073308134.1">
    <property type="nucleotide sequence ID" value="NZ_FQZI01000001.1"/>
</dbReference>
<name>A0A1M6AW69_9FLAO</name>
<sequence>MERKILSSLQFAFIFVLILFQSKVFAQIGTPTFVFTQMCAEPPPYTFPYNPSTSNFNEWTINFTFGSPGNYVLEMSDPNGSFLSSPLPTLTILASQTATSPGSFTFRLPNNLVGSDKYKFRVKNIATNPATAGPSTGAVPNPDPSLPGRTGISAYYKAFINNFTINNNASALGICGSGSVELKIDSGNSSTSPLSFTNLKYKWYRDDVVVPGETGPNLMVNTSGNYYVVIDYGPCTTLSSEFKSQTVAVTVISSGQTFTITSSGGTNICPSSPTTLSTQSGYSYQWFRDDVAIAGATSNTYVTGVSGTYKVVVGQGSCASTSNSITLNAETFNTSLDVSLDPIINFIEDGETINITATTDAASPTFEWFLIGNPTALSTTNTLTTSTPGNYKLRVTQTSGCVFSKEYFFTLKVGVDPTEIPNTISPNGDLTNDTWIIPQEYISENTEIFIVDSFGKEVLKTKNYQNDWPQTNIEFKSVNPVYYYIISKDGSAVKKGSITVIK</sequence>
<organism evidence="1 2">
    <name type="scientific">Flavobacterium terrae</name>
    <dbReference type="NCBI Taxonomy" id="415425"/>
    <lineage>
        <taxon>Bacteria</taxon>
        <taxon>Pseudomonadati</taxon>
        <taxon>Bacteroidota</taxon>
        <taxon>Flavobacteriia</taxon>
        <taxon>Flavobacteriales</taxon>
        <taxon>Flavobacteriaceae</taxon>
        <taxon>Flavobacterium</taxon>
    </lineage>
</organism>
<dbReference type="EMBL" id="FQZI01000001">
    <property type="protein sequence ID" value="SHI40558.1"/>
    <property type="molecule type" value="Genomic_DNA"/>
</dbReference>
<dbReference type="Gene3D" id="2.60.40.10">
    <property type="entry name" value="Immunoglobulins"/>
    <property type="match status" value="1"/>
</dbReference>
<protein>
    <submittedName>
        <fullName evidence="1">Gliding motility-associated C-terminal domain-containing protein</fullName>
    </submittedName>
</protein>
<dbReference type="Proteomes" id="UP000184488">
    <property type="component" value="Unassembled WGS sequence"/>
</dbReference>
<dbReference type="AlphaFoldDB" id="A0A1M6AW69"/>
<dbReference type="STRING" id="415425.SAMN05444363_0428"/>
<dbReference type="OrthoDB" id="678019at2"/>
<evidence type="ECO:0000313" key="1">
    <source>
        <dbReference type="EMBL" id="SHI40558.1"/>
    </source>
</evidence>
<accession>A0A1M6AW69</accession>
<dbReference type="InterPro" id="IPR013783">
    <property type="entry name" value="Ig-like_fold"/>
</dbReference>
<evidence type="ECO:0000313" key="2">
    <source>
        <dbReference type="Proteomes" id="UP000184488"/>
    </source>
</evidence>
<proteinExistence type="predicted"/>
<dbReference type="Pfam" id="PF13585">
    <property type="entry name" value="CHU_C"/>
    <property type="match status" value="1"/>
</dbReference>
<keyword evidence="2" id="KW-1185">Reference proteome</keyword>
<gene>
    <name evidence="1" type="ORF">SAMN05444363_0428</name>
</gene>